<protein>
    <submittedName>
        <fullName evidence="1">DUF6152 family protein</fullName>
    </submittedName>
</protein>
<dbReference type="InterPro" id="IPR046150">
    <property type="entry name" value="DUF6152"/>
</dbReference>
<organism evidence="1 2">
    <name type="scientific">Roseateles amylovorans</name>
    <dbReference type="NCBI Taxonomy" id="2978473"/>
    <lineage>
        <taxon>Bacteria</taxon>
        <taxon>Pseudomonadati</taxon>
        <taxon>Pseudomonadota</taxon>
        <taxon>Betaproteobacteria</taxon>
        <taxon>Burkholderiales</taxon>
        <taxon>Sphaerotilaceae</taxon>
        <taxon>Roseateles</taxon>
    </lineage>
</organism>
<dbReference type="RefSeq" id="WP_261756340.1">
    <property type="nucleotide sequence ID" value="NZ_CP104562.2"/>
</dbReference>
<dbReference type="Proteomes" id="UP001064933">
    <property type="component" value="Chromosome"/>
</dbReference>
<accession>A0ABY6ATQ2</accession>
<evidence type="ECO:0000313" key="1">
    <source>
        <dbReference type="EMBL" id="UXH76606.1"/>
    </source>
</evidence>
<proteinExistence type="predicted"/>
<dbReference type="Pfam" id="PF19649">
    <property type="entry name" value="DUF6152"/>
    <property type="match status" value="1"/>
</dbReference>
<gene>
    <name evidence="1" type="ORF">N4261_16340</name>
</gene>
<evidence type="ECO:0000313" key="2">
    <source>
        <dbReference type="Proteomes" id="UP001064933"/>
    </source>
</evidence>
<name>A0ABY6ATQ2_9BURK</name>
<reference evidence="1" key="1">
    <citation type="submission" date="2022-10" db="EMBL/GenBank/DDBJ databases">
        <title>Characterization and whole genome sequencing of a new Roseateles species, isolated from fresh water.</title>
        <authorList>
            <person name="Guliayeva D.Y."/>
            <person name="Akhremchuk A.E."/>
            <person name="Sikolenko M.A."/>
            <person name="Valentovich L.N."/>
            <person name="Sidarenka A.V."/>
        </authorList>
    </citation>
    <scope>NUCLEOTIDE SEQUENCE</scope>
    <source>
        <strain evidence="1">BIM B-1768</strain>
    </source>
</reference>
<dbReference type="EMBL" id="CP104562">
    <property type="protein sequence ID" value="UXH76606.1"/>
    <property type="molecule type" value="Genomic_DNA"/>
</dbReference>
<sequence length="157" mass="17573">MQRRSLLTVLSSAPLWSLPVRAHHGWSGFDQDRPLYLAGRATQVAWRNPHVELMLDLPERLSLPADLKQRTLPRQSAAVDSAALLAKVQVPTRRDRRWEVELAPLTRMQAWAVDEIKPGTEVAVIGFTAPAEQGEAVLRAEYLFIGDKVYGLRSSPV</sequence>
<keyword evidence="2" id="KW-1185">Reference proteome</keyword>